<dbReference type="EMBL" id="JACGET010000013">
    <property type="protein sequence ID" value="MBN3107077.1"/>
    <property type="molecule type" value="Genomic_DNA"/>
</dbReference>
<protein>
    <submittedName>
        <fullName evidence="2">CesT family type III secretion system chaperone</fullName>
    </submittedName>
</protein>
<dbReference type="GO" id="GO:0030254">
    <property type="term" value="P:protein secretion by the type III secretion system"/>
    <property type="evidence" value="ECO:0007669"/>
    <property type="project" value="InterPro"/>
</dbReference>
<gene>
    <name evidence="2" type="ORF">F126LOC_009550</name>
    <name evidence="1" type="ORF">H4F48_13455</name>
</gene>
<dbReference type="NCBIfam" id="NF041550">
    <property type="entry name" value="CesT_sub"/>
    <property type="match status" value="1"/>
</dbReference>
<dbReference type="SUPFAM" id="SSF69635">
    <property type="entry name" value="Type III secretory system chaperone-like"/>
    <property type="match status" value="1"/>
</dbReference>
<accession>A0A086EQS8</accession>
<evidence type="ECO:0000313" key="2">
    <source>
        <dbReference type="EMBL" id="QPK25993.1"/>
    </source>
</evidence>
<dbReference type="RefSeq" id="WP_039277613.1">
    <property type="nucleotide sequence ID" value="NZ_BSWF01000006.1"/>
</dbReference>
<proteinExistence type="predicted"/>
<dbReference type="EMBL" id="CP065031">
    <property type="protein sequence ID" value="QPK25993.1"/>
    <property type="molecule type" value="Genomic_DNA"/>
</dbReference>
<organism evidence="2 3">
    <name type="scientific">Pectobacterium brasiliense</name>
    <dbReference type="NCBI Taxonomy" id="180957"/>
    <lineage>
        <taxon>Bacteria</taxon>
        <taxon>Pseudomonadati</taxon>
        <taxon>Pseudomonadota</taxon>
        <taxon>Gammaproteobacteria</taxon>
        <taxon>Enterobacterales</taxon>
        <taxon>Pectobacteriaceae</taxon>
        <taxon>Pectobacterium</taxon>
    </lineage>
</organism>
<evidence type="ECO:0000313" key="3">
    <source>
        <dbReference type="Proteomes" id="UP000269351"/>
    </source>
</evidence>
<keyword evidence="4" id="KW-1185">Reference proteome</keyword>
<dbReference type="Proteomes" id="UP000762586">
    <property type="component" value="Unassembled WGS sequence"/>
</dbReference>
<reference evidence="2 3" key="2">
    <citation type="submission" date="2020-11" db="EMBL/GenBank/DDBJ databases">
        <title>Complete genome sequence of Pectobacterium brasiliense strain F126.</title>
        <authorList>
            <person name="Miroshnikov K."/>
            <person name="Vo T.N.H."/>
            <person name="Khodykina M.V."/>
            <person name="Kabanova A.P."/>
            <person name="Shneider M."/>
            <person name="Korzhenkov A."/>
            <person name="Toschakov S.V."/>
            <person name="Miroshnikov K.A."/>
            <person name="Ignatov A.N."/>
            <person name="Mikhailova Y.V."/>
            <person name="Shelenkov A."/>
            <person name="Yanushevich Y.G."/>
            <person name="Evseev P.V."/>
        </authorList>
    </citation>
    <scope>NUCLEOTIDE SEQUENCE [LARGE SCALE GENOMIC DNA]</scope>
    <source>
        <strain evidence="2 3">F126</strain>
    </source>
</reference>
<sequence>MTSTELAAMLERWLNGGTPTLKLDIDGGAVALVRQSSGVACSAAIPLRMLPDEPMLARALQLADAAHTQFQDDTAILSLSPQDEQLWLWMRPDADDVMQLCRSLETLLNQRDVWLSLLTPRAKTPVSAPLNLNTLAFLQGERHA</sequence>
<evidence type="ECO:0000313" key="4">
    <source>
        <dbReference type="Proteomes" id="UP000762586"/>
    </source>
</evidence>
<dbReference type="Proteomes" id="UP000269351">
    <property type="component" value="Chromosome"/>
</dbReference>
<name>A0A086EQS8_9GAMM</name>
<dbReference type="AlphaFoldDB" id="A0A086EQS8"/>
<evidence type="ECO:0000313" key="1">
    <source>
        <dbReference type="EMBL" id="MBN3107077.1"/>
    </source>
</evidence>
<reference evidence="1 4" key="1">
    <citation type="submission" date="2020-07" db="EMBL/GenBank/DDBJ databases">
        <title>A pangenomic view of the genus Pectobacterium provides insights into genome organization, phylogeny, and virulence.</title>
        <authorList>
            <person name="Jonkheer E."/>
            <person name="Brankovics B."/>
            <person name="Houwers I."/>
            <person name="Van Der Wolf J."/>
            <person name="Bonants P."/>
            <person name="Vreeburg R."/>
            <person name="Bollema R."/>
            <person name="De Haan J."/>
            <person name="Berke L."/>
            <person name="De Ridder D."/>
            <person name="Smit S."/>
            <person name="Van Der Lee T.A.J."/>
        </authorList>
    </citation>
    <scope>NUCLEOTIDE SEQUENCE [LARGE SCALE GENOMIC DNA]</scope>
    <source>
        <strain evidence="1 4">NAK:384</strain>
    </source>
</reference>